<evidence type="ECO:0000256" key="3">
    <source>
        <dbReference type="ARBA" id="ARBA00022448"/>
    </source>
</evidence>
<keyword evidence="10" id="KW-1185">Reference proteome</keyword>
<keyword evidence="3" id="KW-0813">Transport</keyword>
<proteinExistence type="inferred from homology"/>
<evidence type="ECO:0000313" key="10">
    <source>
        <dbReference type="Proteomes" id="UP000253034"/>
    </source>
</evidence>
<dbReference type="AlphaFoldDB" id="A0A369BEX0"/>
<dbReference type="PANTHER" id="PTHR30269">
    <property type="entry name" value="TRANSMEMBRANE PROTEIN YFCA"/>
    <property type="match status" value="1"/>
</dbReference>
<dbReference type="PANTHER" id="PTHR30269:SF37">
    <property type="entry name" value="MEMBRANE TRANSPORTER PROTEIN"/>
    <property type="match status" value="1"/>
</dbReference>
<feature type="transmembrane region" description="Helical" evidence="8">
    <location>
        <begin position="72"/>
        <end position="91"/>
    </location>
</feature>
<dbReference type="GO" id="GO:0005886">
    <property type="term" value="C:plasma membrane"/>
    <property type="evidence" value="ECO:0007669"/>
    <property type="project" value="UniProtKB-SubCell"/>
</dbReference>
<organism evidence="9 10">
    <name type="scientific">Anaerobacterium chartisolvens</name>
    <dbReference type="NCBI Taxonomy" id="1297424"/>
    <lineage>
        <taxon>Bacteria</taxon>
        <taxon>Bacillati</taxon>
        <taxon>Bacillota</taxon>
        <taxon>Clostridia</taxon>
        <taxon>Eubacteriales</taxon>
        <taxon>Oscillospiraceae</taxon>
        <taxon>Anaerobacterium</taxon>
    </lineage>
</organism>
<accession>A0A369BEX0</accession>
<feature type="transmembrane region" description="Helical" evidence="8">
    <location>
        <begin position="148"/>
        <end position="173"/>
    </location>
</feature>
<evidence type="ECO:0000256" key="4">
    <source>
        <dbReference type="ARBA" id="ARBA00022475"/>
    </source>
</evidence>
<feature type="transmembrane region" description="Helical" evidence="8">
    <location>
        <begin position="214"/>
        <end position="231"/>
    </location>
</feature>
<dbReference type="OrthoDB" id="7843147at2"/>
<evidence type="ECO:0000256" key="1">
    <source>
        <dbReference type="ARBA" id="ARBA00004651"/>
    </source>
</evidence>
<evidence type="ECO:0000256" key="5">
    <source>
        <dbReference type="ARBA" id="ARBA00022692"/>
    </source>
</evidence>
<keyword evidence="7 8" id="KW-0472">Membrane</keyword>
<dbReference type="Pfam" id="PF01925">
    <property type="entry name" value="TauE"/>
    <property type="match status" value="1"/>
</dbReference>
<dbReference type="InterPro" id="IPR002781">
    <property type="entry name" value="TM_pro_TauE-like"/>
</dbReference>
<name>A0A369BEX0_9FIRM</name>
<dbReference type="Proteomes" id="UP000253034">
    <property type="component" value="Unassembled WGS sequence"/>
</dbReference>
<evidence type="ECO:0000313" key="9">
    <source>
        <dbReference type="EMBL" id="RCX20092.1"/>
    </source>
</evidence>
<comment type="similarity">
    <text evidence="2 8">Belongs to the 4-toluene sulfonate uptake permease (TSUP) (TC 2.A.102) family.</text>
</comment>
<keyword evidence="5 8" id="KW-0812">Transmembrane</keyword>
<evidence type="ECO:0000256" key="2">
    <source>
        <dbReference type="ARBA" id="ARBA00009142"/>
    </source>
</evidence>
<comment type="subcellular location">
    <subcellularLocation>
        <location evidence="1 8">Cell membrane</location>
        <topology evidence="1 8">Multi-pass membrane protein</topology>
    </subcellularLocation>
</comment>
<keyword evidence="4 8" id="KW-1003">Cell membrane</keyword>
<sequence>MSLLRILLFGLVVMVTHFIEGITGFGCTVLALPFCTSLAGIKTAVPVLVVIAWLLALYIIIIDFKSIVWREFIKIVSFVILGLPIGMWLFTFLPDAILKRVLGIFMIAVSVRGLYAAFKAKPAAACGCGEAGRAAGKAATGMSKVKKYLLNFILFLGGIIHGAFGSGGPFIVIYAAEALPDKSNFRATICMLWFTLNSIIIFKNVRQGAMTPPVLELLLWTLPFLVVGMILGNYAHRKIKGNSFTKVVYGVLLISGVFMLI</sequence>
<protein>
    <recommendedName>
        <fullName evidence="8">Probable membrane transporter protein</fullName>
    </recommendedName>
</protein>
<dbReference type="RefSeq" id="WP_114296209.1">
    <property type="nucleotide sequence ID" value="NZ_QPJT01000002.1"/>
</dbReference>
<comment type="caution">
    <text evidence="9">The sequence shown here is derived from an EMBL/GenBank/DDBJ whole genome shotgun (WGS) entry which is preliminary data.</text>
</comment>
<dbReference type="EMBL" id="QPJT01000002">
    <property type="protein sequence ID" value="RCX20092.1"/>
    <property type="molecule type" value="Genomic_DNA"/>
</dbReference>
<dbReference type="InterPro" id="IPR052017">
    <property type="entry name" value="TSUP"/>
</dbReference>
<feature type="transmembrane region" description="Helical" evidence="8">
    <location>
        <begin position="185"/>
        <end position="202"/>
    </location>
</feature>
<evidence type="ECO:0000256" key="7">
    <source>
        <dbReference type="ARBA" id="ARBA00023136"/>
    </source>
</evidence>
<evidence type="ECO:0000256" key="8">
    <source>
        <dbReference type="RuleBase" id="RU363041"/>
    </source>
</evidence>
<keyword evidence="6 8" id="KW-1133">Transmembrane helix</keyword>
<feature type="transmembrane region" description="Helical" evidence="8">
    <location>
        <begin position="243"/>
        <end position="260"/>
    </location>
</feature>
<feature type="transmembrane region" description="Helical" evidence="8">
    <location>
        <begin position="41"/>
        <end position="60"/>
    </location>
</feature>
<gene>
    <name evidence="9" type="ORF">DFR58_102161</name>
</gene>
<reference evidence="9 10" key="1">
    <citation type="submission" date="2018-07" db="EMBL/GenBank/DDBJ databases">
        <title>Genomic Encyclopedia of Type Strains, Phase IV (KMG-IV): sequencing the most valuable type-strain genomes for metagenomic binning, comparative biology and taxonomic classification.</title>
        <authorList>
            <person name="Goeker M."/>
        </authorList>
    </citation>
    <scope>NUCLEOTIDE SEQUENCE [LARGE SCALE GENOMIC DNA]</scope>
    <source>
        <strain evidence="9 10">DSM 27016</strain>
    </source>
</reference>
<evidence type="ECO:0000256" key="6">
    <source>
        <dbReference type="ARBA" id="ARBA00022989"/>
    </source>
</evidence>